<evidence type="ECO:0000256" key="3">
    <source>
        <dbReference type="ARBA" id="ARBA00012618"/>
    </source>
</evidence>
<dbReference type="InterPro" id="IPR040442">
    <property type="entry name" value="Pyrv_kinase-like_dom_sf"/>
</dbReference>
<dbReference type="GO" id="GO:0005737">
    <property type="term" value="C:cytoplasm"/>
    <property type="evidence" value="ECO:0007669"/>
    <property type="project" value="TreeGrafter"/>
</dbReference>
<name>A0A7X0VZC8_9BACL</name>
<dbReference type="EC" id="2.1.2.11" evidence="3 6"/>
<comment type="cofactor">
    <cofactor evidence="9">
        <name>Mg(2+)</name>
        <dbReference type="ChEBI" id="CHEBI:18420"/>
    </cofactor>
    <text evidence="9">Binds 1 Mg(2+) ion per subunit.</text>
</comment>
<evidence type="ECO:0000256" key="5">
    <source>
        <dbReference type="ARBA" id="ARBA00022679"/>
    </source>
</evidence>
<feature type="binding site" evidence="9">
    <location>
        <position position="83"/>
    </location>
    <ligand>
        <name>Mg(2+)</name>
        <dbReference type="ChEBI" id="CHEBI:18420"/>
    </ligand>
</feature>
<dbReference type="Proteomes" id="UP000564644">
    <property type="component" value="Unassembled WGS sequence"/>
</dbReference>
<dbReference type="RefSeq" id="WP_185131510.1">
    <property type="nucleotide sequence ID" value="NZ_JACJVO010000031.1"/>
</dbReference>
<keyword evidence="11" id="KW-1185">Reference proteome</keyword>
<evidence type="ECO:0000256" key="9">
    <source>
        <dbReference type="PIRSR" id="PIRSR000388-3"/>
    </source>
</evidence>
<feature type="binding site" evidence="8">
    <location>
        <begin position="44"/>
        <end position="45"/>
    </location>
    <ligand>
        <name>3-methyl-2-oxobutanoate</name>
        <dbReference type="ChEBI" id="CHEBI:11851"/>
    </ligand>
</feature>
<keyword evidence="9" id="KW-0460">Magnesium</keyword>
<dbReference type="EMBL" id="JACJVO010000031">
    <property type="protein sequence ID" value="MBB6733853.1"/>
    <property type="molecule type" value="Genomic_DNA"/>
</dbReference>
<feature type="active site" description="Proton acceptor" evidence="7">
    <location>
        <position position="175"/>
    </location>
</feature>
<dbReference type="AlphaFoldDB" id="A0A7X0VZC8"/>
<proteinExistence type="inferred from homology"/>
<feature type="binding site" evidence="8">
    <location>
        <position position="111"/>
    </location>
    <ligand>
        <name>3-methyl-2-oxobutanoate</name>
        <dbReference type="ChEBI" id="CHEBI:11851"/>
    </ligand>
</feature>
<dbReference type="InterPro" id="IPR003700">
    <property type="entry name" value="Pantoate_hydroxy_MeTrfase"/>
</dbReference>
<keyword evidence="9" id="KW-0479">Metal-binding</keyword>
<dbReference type="GO" id="GO:0032259">
    <property type="term" value="P:methylation"/>
    <property type="evidence" value="ECO:0007669"/>
    <property type="project" value="UniProtKB-KW"/>
</dbReference>
<feature type="binding site" evidence="9">
    <location>
        <position position="113"/>
    </location>
    <ligand>
        <name>Mg(2+)</name>
        <dbReference type="ChEBI" id="CHEBI:18420"/>
    </ligand>
</feature>
<comment type="subunit">
    <text evidence="2">Homodecamer; pentamer of dimers.</text>
</comment>
<dbReference type="GO" id="GO:0000287">
    <property type="term" value="F:magnesium ion binding"/>
    <property type="evidence" value="ECO:0007669"/>
    <property type="project" value="TreeGrafter"/>
</dbReference>
<dbReference type="InterPro" id="IPR015813">
    <property type="entry name" value="Pyrv/PenolPyrv_kinase-like_dom"/>
</dbReference>
<evidence type="ECO:0000256" key="7">
    <source>
        <dbReference type="PIRSR" id="PIRSR000388-1"/>
    </source>
</evidence>
<keyword evidence="5 10" id="KW-0808">Transferase</keyword>
<organism evidence="10 11">
    <name type="scientific">Cohnella zeiphila</name>
    <dbReference type="NCBI Taxonomy" id="2761120"/>
    <lineage>
        <taxon>Bacteria</taxon>
        <taxon>Bacillati</taxon>
        <taxon>Bacillota</taxon>
        <taxon>Bacilli</taxon>
        <taxon>Bacillales</taxon>
        <taxon>Paenibacillaceae</taxon>
        <taxon>Cohnella</taxon>
    </lineage>
</organism>
<keyword evidence="4" id="KW-0566">Pantothenate biosynthesis</keyword>
<sequence>MKKTMAYLHERKRSGQKIAMLTCYDYRTAVLQEEAGVDVIFVGDSVGTNVLGYESEKEVSLDEILYHLRMVKRGVRDAYLLADMPYRTYEEPSIALDTARRLLAAGADGVKLEGVQSRVVECLREQGIEVWGHLGYTPQFHSEVALQGKTFEQAAALAEGALELQRAGASMLVLELIPEELAEAVTKKLSIPTVGIASGRHTDGQVQIVNDMLGLTPRRLRHVKLYADFGEQALAAFRSYAEEVRQAEFPAEPHARHMNQSELRRLEDWLRLS</sequence>
<comment type="caution">
    <text evidence="10">The sequence shown here is derived from an EMBL/GenBank/DDBJ whole genome shotgun (WGS) entry which is preliminary data.</text>
</comment>
<dbReference type="PANTHER" id="PTHR20881">
    <property type="entry name" value="3-METHYL-2-OXOBUTANOATE HYDROXYMETHYLTRANSFERASE"/>
    <property type="match status" value="1"/>
</dbReference>
<protein>
    <recommendedName>
        <fullName evidence="3 6">3-methyl-2-oxobutanoate hydroxymethyltransferase</fullName>
        <ecNumber evidence="3 6">2.1.2.11</ecNumber>
    </recommendedName>
</protein>
<evidence type="ECO:0000256" key="6">
    <source>
        <dbReference type="NCBIfam" id="TIGR00222"/>
    </source>
</evidence>
<dbReference type="CDD" id="cd06557">
    <property type="entry name" value="KPHMT-like"/>
    <property type="match status" value="1"/>
</dbReference>
<keyword evidence="10" id="KW-0489">Methyltransferase</keyword>
<dbReference type="PIRSF" id="PIRSF000388">
    <property type="entry name" value="Pantoate_hydroxy_MeTrfase"/>
    <property type="match status" value="1"/>
</dbReference>
<feature type="binding site" evidence="8">
    <location>
        <position position="83"/>
    </location>
    <ligand>
        <name>3-methyl-2-oxobutanoate</name>
        <dbReference type="ChEBI" id="CHEBI:11851"/>
    </ligand>
</feature>
<dbReference type="GO" id="GO:0008168">
    <property type="term" value="F:methyltransferase activity"/>
    <property type="evidence" value="ECO:0007669"/>
    <property type="project" value="UniProtKB-KW"/>
</dbReference>
<dbReference type="GO" id="GO:0003864">
    <property type="term" value="F:3-methyl-2-oxobutanoate hydroxymethyltransferase activity"/>
    <property type="evidence" value="ECO:0007669"/>
    <property type="project" value="UniProtKB-UniRule"/>
</dbReference>
<evidence type="ECO:0000256" key="4">
    <source>
        <dbReference type="ARBA" id="ARBA00022655"/>
    </source>
</evidence>
<dbReference type="PANTHER" id="PTHR20881:SF0">
    <property type="entry name" value="3-METHYL-2-OXOBUTANOATE HYDROXYMETHYLTRANSFERASE"/>
    <property type="match status" value="1"/>
</dbReference>
<reference evidence="10 11" key="1">
    <citation type="submission" date="2020-08" db="EMBL/GenBank/DDBJ databases">
        <title>Cohnella phylogeny.</title>
        <authorList>
            <person name="Dunlap C."/>
        </authorList>
    </citation>
    <scope>NUCLEOTIDE SEQUENCE [LARGE SCALE GENOMIC DNA]</scope>
    <source>
        <strain evidence="10 11">CBP 2801</strain>
    </source>
</reference>
<evidence type="ECO:0000313" key="11">
    <source>
        <dbReference type="Proteomes" id="UP000564644"/>
    </source>
</evidence>
<evidence type="ECO:0000256" key="1">
    <source>
        <dbReference type="ARBA" id="ARBA00008676"/>
    </source>
</evidence>
<dbReference type="SUPFAM" id="SSF51621">
    <property type="entry name" value="Phosphoenolpyruvate/pyruvate domain"/>
    <property type="match status" value="1"/>
</dbReference>
<evidence type="ECO:0000256" key="8">
    <source>
        <dbReference type="PIRSR" id="PIRSR000388-2"/>
    </source>
</evidence>
<gene>
    <name evidence="10" type="primary">panB</name>
    <name evidence="10" type="ORF">H7C18_23285</name>
</gene>
<evidence type="ECO:0000256" key="2">
    <source>
        <dbReference type="ARBA" id="ARBA00011424"/>
    </source>
</evidence>
<evidence type="ECO:0000313" key="10">
    <source>
        <dbReference type="EMBL" id="MBB6733853.1"/>
    </source>
</evidence>
<feature type="binding site" evidence="9">
    <location>
        <position position="44"/>
    </location>
    <ligand>
        <name>Mg(2+)</name>
        <dbReference type="ChEBI" id="CHEBI:18420"/>
    </ligand>
</feature>
<accession>A0A7X0VZC8</accession>
<comment type="similarity">
    <text evidence="1">Belongs to the PanB family.</text>
</comment>
<dbReference type="Gene3D" id="3.20.20.60">
    <property type="entry name" value="Phosphoenolpyruvate-binding domains"/>
    <property type="match status" value="1"/>
</dbReference>
<dbReference type="Pfam" id="PF02548">
    <property type="entry name" value="Pantoate_transf"/>
    <property type="match status" value="1"/>
</dbReference>
<dbReference type="GO" id="GO:0015940">
    <property type="term" value="P:pantothenate biosynthetic process"/>
    <property type="evidence" value="ECO:0007669"/>
    <property type="project" value="UniProtKB-UniRule"/>
</dbReference>
<dbReference type="NCBIfam" id="TIGR00222">
    <property type="entry name" value="panB"/>
    <property type="match status" value="1"/>
</dbReference>